<evidence type="ECO:0000313" key="2">
    <source>
        <dbReference type="Proteomes" id="UP000002630"/>
    </source>
</evidence>
<name>D8LLB7_ECTSI</name>
<dbReference type="EMBL" id="FN649745">
    <property type="protein sequence ID" value="CBN77115.1"/>
    <property type="molecule type" value="Genomic_DNA"/>
</dbReference>
<gene>
    <name evidence="1" type="ORF">Esi_0036_0059</name>
</gene>
<evidence type="ECO:0000313" key="1">
    <source>
        <dbReference type="EMBL" id="CBN77115.1"/>
    </source>
</evidence>
<protein>
    <submittedName>
        <fullName evidence="1">Uncharacterized protein</fullName>
    </submittedName>
</protein>
<proteinExistence type="predicted"/>
<dbReference type="AlphaFoldDB" id="D8LLB7"/>
<dbReference type="OrthoDB" id="1883156at2759"/>
<keyword evidence="2" id="KW-1185">Reference proteome</keyword>
<dbReference type="EMBL" id="FN648553">
    <property type="protein sequence ID" value="CBN77115.1"/>
    <property type="molecule type" value="Genomic_DNA"/>
</dbReference>
<organism evidence="1 2">
    <name type="scientific">Ectocarpus siliculosus</name>
    <name type="common">Brown alga</name>
    <name type="synonym">Conferva siliculosa</name>
    <dbReference type="NCBI Taxonomy" id="2880"/>
    <lineage>
        <taxon>Eukaryota</taxon>
        <taxon>Sar</taxon>
        <taxon>Stramenopiles</taxon>
        <taxon>Ochrophyta</taxon>
        <taxon>PX clade</taxon>
        <taxon>Phaeophyceae</taxon>
        <taxon>Ectocarpales</taxon>
        <taxon>Ectocarpaceae</taxon>
        <taxon>Ectocarpus</taxon>
    </lineage>
</organism>
<accession>D8LLB7</accession>
<dbReference type="Proteomes" id="UP000002630">
    <property type="component" value="Linkage Group LG20"/>
</dbReference>
<reference evidence="1 2" key="1">
    <citation type="journal article" date="2010" name="Nature">
        <title>The Ectocarpus genome and the independent evolution of multicellularity in brown algae.</title>
        <authorList>
            <person name="Cock J.M."/>
            <person name="Sterck L."/>
            <person name="Rouze P."/>
            <person name="Scornet D."/>
            <person name="Allen A.E."/>
            <person name="Amoutzias G."/>
            <person name="Anthouard V."/>
            <person name="Artiguenave F."/>
            <person name="Aury J.M."/>
            <person name="Badger J.H."/>
            <person name="Beszteri B."/>
            <person name="Billiau K."/>
            <person name="Bonnet E."/>
            <person name="Bothwell J.H."/>
            <person name="Bowler C."/>
            <person name="Boyen C."/>
            <person name="Brownlee C."/>
            <person name="Carrano C.J."/>
            <person name="Charrier B."/>
            <person name="Cho G.Y."/>
            <person name="Coelho S.M."/>
            <person name="Collen J."/>
            <person name="Corre E."/>
            <person name="Da Silva C."/>
            <person name="Delage L."/>
            <person name="Delaroque N."/>
            <person name="Dittami S.M."/>
            <person name="Doulbeau S."/>
            <person name="Elias M."/>
            <person name="Farnham G."/>
            <person name="Gachon C.M."/>
            <person name="Gschloessl B."/>
            <person name="Heesch S."/>
            <person name="Jabbari K."/>
            <person name="Jubin C."/>
            <person name="Kawai H."/>
            <person name="Kimura K."/>
            <person name="Kloareg B."/>
            <person name="Kupper F.C."/>
            <person name="Lang D."/>
            <person name="Le Bail A."/>
            <person name="Leblanc C."/>
            <person name="Lerouge P."/>
            <person name="Lohr M."/>
            <person name="Lopez P.J."/>
            <person name="Martens C."/>
            <person name="Maumus F."/>
            <person name="Michel G."/>
            <person name="Miranda-Saavedra D."/>
            <person name="Morales J."/>
            <person name="Moreau H."/>
            <person name="Motomura T."/>
            <person name="Nagasato C."/>
            <person name="Napoli C.A."/>
            <person name="Nelson D.R."/>
            <person name="Nyvall-Collen P."/>
            <person name="Peters A.F."/>
            <person name="Pommier C."/>
            <person name="Potin P."/>
            <person name="Poulain J."/>
            <person name="Quesneville H."/>
            <person name="Read B."/>
            <person name="Rensing S.A."/>
            <person name="Ritter A."/>
            <person name="Rousvoal S."/>
            <person name="Samanta M."/>
            <person name="Samson G."/>
            <person name="Schroeder D.C."/>
            <person name="Segurens B."/>
            <person name="Strittmatter M."/>
            <person name="Tonon T."/>
            <person name="Tregear J.W."/>
            <person name="Valentin K."/>
            <person name="von Dassow P."/>
            <person name="Yamagishi T."/>
            <person name="Van de Peer Y."/>
            <person name="Wincker P."/>
        </authorList>
    </citation>
    <scope>NUCLEOTIDE SEQUENCE [LARGE SCALE GENOMIC DNA]</scope>
    <source>
        <strain evidence="2">Ec32 / CCAP1310/4</strain>
    </source>
</reference>
<dbReference type="InParanoid" id="D8LLB7"/>
<sequence length="356" mass="35894">MDGGGSCADLLYRKRGRVFPETGCALDNLSLEVNALTSPLEGGDVFVASFPVEGSSSSSGGGHIVAKQPAAGSPSLQLEVGLLVPGAQFTDPSMSASTPAVEDGEKSAAAAAAAAAGSDGGRECSRARVEVRVDGGGGGGENGGQGTGGAAAALGPIVTVTRERKYRDDFDDGLLYKGGGLDSQKLRGLLRSKCFAEYEESPTTDDLAGNWVSGPGHWQLFRTHAAGGSAPRACAPTGGGGATFDRETAGIKTLLLPGGITVRSGPWLGAAAADGTSSAPEKRWGAAGAALAGETAGFPTEEAEPWAVEVGWFVVEGGEGGASAAISREKREVLTTVVDARTMTPLGAWRGDERRG</sequence>